<dbReference type="EMBL" id="KQ241664">
    <property type="protein sequence ID" value="KNC86189.1"/>
    <property type="molecule type" value="Genomic_DNA"/>
</dbReference>
<reference evidence="1 2" key="1">
    <citation type="submission" date="2011-02" db="EMBL/GenBank/DDBJ databases">
        <title>The Genome Sequence of Sphaeroforma arctica JP610.</title>
        <authorList>
            <consortium name="The Broad Institute Genome Sequencing Platform"/>
            <person name="Russ C."/>
            <person name="Cuomo C."/>
            <person name="Young S.K."/>
            <person name="Zeng Q."/>
            <person name="Gargeya S."/>
            <person name="Alvarado L."/>
            <person name="Berlin A."/>
            <person name="Chapman S.B."/>
            <person name="Chen Z."/>
            <person name="Freedman E."/>
            <person name="Gellesch M."/>
            <person name="Goldberg J."/>
            <person name="Griggs A."/>
            <person name="Gujja S."/>
            <person name="Heilman E."/>
            <person name="Heiman D."/>
            <person name="Howarth C."/>
            <person name="Mehta T."/>
            <person name="Neiman D."/>
            <person name="Pearson M."/>
            <person name="Roberts A."/>
            <person name="Saif S."/>
            <person name="Shea T."/>
            <person name="Shenoy N."/>
            <person name="Sisk P."/>
            <person name="Stolte C."/>
            <person name="Sykes S."/>
            <person name="White J."/>
            <person name="Yandava C."/>
            <person name="Burger G."/>
            <person name="Gray M.W."/>
            <person name="Holland P.W.H."/>
            <person name="King N."/>
            <person name="Lang F.B.F."/>
            <person name="Roger A.J."/>
            <person name="Ruiz-Trillo I."/>
            <person name="Haas B."/>
            <person name="Nusbaum C."/>
            <person name="Birren B."/>
        </authorList>
    </citation>
    <scope>NUCLEOTIDE SEQUENCE [LARGE SCALE GENOMIC DNA]</scope>
    <source>
        <strain evidence="1 2">JP610</strain>
    </source>
</reference>
<proteinExistence type="predicted"/>
<dbReference type="Proteomes" id="UP000054560">
    <property type="component" value="Unassembled WGS sequence"/>
</dbReference>
<keyword evidence="2" id="KW-1185">Reference proteome</keyword>
<protein>
    <submittedName>
        <fullName evidence="1">Uncharacterized protein</fullName>
    </submittedName>
</protein>
<dbReference type="GeneID" id="25902170"/>
<accession>A0A0L0GBB1</accession>
<evidence type="ECO:0000313" key="2">
    <source>
        <dbReference type="Proteomes" id="UP000054560"/>
    </source>
</evidence>
<name>A0A0L0GBB1_9EUKA</name>
<evidence type="ECO:0000313" key="1">
    <source>
        <dbReference type="EMBL" id="KNC86189.1"/>
    </source>
</evidence>
<dbReference type="AlphaFoldDB" id="A0A0L0GBB1"/>
<organism evidence="1 2">
    <name type="scientific">Sphaeroforma arctica JP610</name>
    <dbReference type="NCBI Taxonomy" id="667725"/>
    <lineage>
        <taxon>Eukaryota</taxon>
        <taxon>Ichthyosporea</taxon>
        <taxon>Ichthyophonida</taxon>
        <taxon>Sphaeroforma</taxon>
    </lineage>
</organism>
<gene>
    <name evidence="1" type="ORF">SARC_01666</name>
</gene>
<sequence>MQSPVVAPSAKPAHNASAHDLVLTAAVPASPNMPTFLSKFLQPAHFPVKSSDGVEALTK</sequence>
<dbReference type="RefSeq" id="XP_014160091.1">
    <property type="nucleotide sequence ID" value="XM_014304616.1"/>
</dbReference>